<dbReference type="WBParaSite" id="ES5_v2.g14059.t1">
    <property type="protein sequence ID" value="ES5_v2.g14059.t1"/>
    <property type="gene ID" value="ES5_v2.g14059"/>
</dbReference>
<organism evidence="1 2">
    <name type="scientific">Panagrolaimus sp. ES5</name>
    <dbReference type="NCBI Taxonomy" id="591445"/>
    <lineage>
        <taxon>Eukaryota</taxon>
        <taxon>Metazoa</taxon>
        <taxon>Ecdysozoa</taxon>
        <taxon>Nematoda</taxon>
        <taxon>Chromadorea</taxon>
        <taxon>Rhabditida</taxon>
        <taxon>Tylenchina</taxon>
        <taxon>Panagrolaimomorpha</taxon>
        <taxon>Panagrolaimoidea</taxon>
        <taxon>Panagrolaimidae</taxon>
        <taxon>Panagrolaimus</taxon>
    </lineage>
</organism>
<sequence length="484" mass="54698">MKATFLIFVILYLTFSTFTSADDSNLWDLVVKQDQVLLAVTYRGRTLSVWRQQVSGQQFSRFYVTPLCIFDSKDVSCDKDAYSTGHPWIFNFKLTLWDLKAADVVKNALKEKGFQAETSDIFILPMQKIRTGIDKTGKKLLADKRWRPNQDQQWVIPFEMYPNNNNTCQQMLQDVKNNTEKFLNTFRLYFEFSMVASQIATRNISISGQFLQKSAMFNSLKNQNADEEGTVYLTSKDINKLAHDIVNQATFQEEVSSDYVPAENEDAVINALLQQFQKDKVQSESLSAEKWGSVFWNDIFTRPDIQTDFLNKVLKIDKSGKSFKYDKEAEKAFQEKVANEHTESHGTGGGGGISIAGFGISAEASVTNAHGDAVSNAHGNKTRNALSFNDVQKALKKDNMNVKWSGKKFEQKNLDLYRMNTRDLSSQSSICFLRTTITKQESSQKIHVNADPNVSSTQPKTAPAKSYVPPVGYRRRGIGTAHGM</sequence>
<evidence type="ECO:0000313" key="1">
    <source>
        <dbReference type="Proteomes" id="UP000887579"/>
    </source>
</evidence>
<reference evidence="2" key="1">
    <citation type="submission" date="2022-11" db="UniProtKB">
        <authorList>
            <consortium name="WormBaseParasite"/>
        </authorList>
    </citation>
    <scope>IDENTIFICATION</scope>
</reference>
<dbReference type="Proteomes" id="UP000887579">
    <property type="component" value="Unplaced"/>
</dbReference>
<protein>
    <submittedName>
        <fullName evidence="2">Uncharacterized protein</fullName>
    </submittedName>
</protein>
<accession>A0AC34FA24</accession>
<name>A0AC34FA24_9BILA</name>
<evidence type="ECO:0000313" key="2">
    <source>
        <dbReference type="WBParaSite" id="ES5_v2.g14059.t1"/>
    </source>
</evidence>
<proteinExistence type="predicted"/>